<evidence type="ECO:0000256" key="2">
    <source>
        <dbReference type="ARBA" id="ARBA00010524"/>
    </source>
</evidence>
<sequence length="465" mass="52422">MTTTIAHGQYPQRRPNGLWRGSSAMVMGITGMLSKSFLNGCSNLEVIGLDKFVELLESRQDPYERQRGLITGMAHELSFSSNKTRLSYSNLYYCRSTVSNHISVVDDPLIWGVLPLGIAYQPWNLRWGLGAHDIIFKNQFMSMFFNLGQVLPIHRKMHSPHAGPFQPSMTQAIRLLSAYPFKTLPDHVPLAPAQPKTVTMQTLLAELRDPFSDGSLIYSTTGEDVFTAPSAFLSNRHAWVHVFPEGLVHQHPQRQMRYFKWGVARLILEAEPMPDLVPMFIDGTSDVMHESRQWPRSVPRAGKDVKVVFGDKVDMESTFGDLRTRWKALVRREFEKRTAEIAEAEAQIERDTRLSDKALAADRQAGRHGIVAARGAAALPLGSRKKPDVLRVGDLTEDLKYNKEAEAIRVEVALRVRNEVLKLRKTLGYPDEDPKEKLGLAETWARDPKQTKQSPVDGSIEKPST</sequence>
<dbReference type="STRING" id="2025994.A0A2T3ABB2"/>
<protein>
    <recommendedName>
        <fullName evidence="12">Tafazzin family protein</fullName>
    </recommendedName>
</protein>
<feature type="domain" description="Phospholipid/glycerol acyltransferase" evidence="14">
    <location>
        <begin position="97"/>
        <end position="284"/>
    </location>
</feature>
<evidence type="ECO:0000256" key="8">
    <source>
        <dbReference type="ARBA" id="ARBA00023136"/>
    </source>
</evidence>
<evidence type="ECO:0000256" key="1">
    <source>
        <dbReference type="ARBA" id="ARBA00004137"/>
    </source>
</evidence>
<dbReference type="EMBL" id="KZ678420">
    <property type="protein sequence ID" value="PSR90402.1"/>
    <property type="molecule type" value="Genomic_DNA"/>
</dbReference>
<dbReference type="PANTHER" id="PTHR12497">
    <property type="entry name" value="TAZ PROTEIN TAFAZZIN"/>
    <property type="match status" value="1"/>
</dbReference>
<gene>
    <name evidence="15" type="ORF">BD289DRAFT_217130</name>
</gene>
<evidence type="ECO:0000256" key="6">
    <source>
        <dbReference type="ARBA" id="ARBA00023098"/>
    </source>
</evidence>
<evidence type="ECO:0000313" key="15">
    <source>
        <dbReference type="EMBL" id="PSR90402.1"/>
    </source>
</evidence>
<keyword evidence="5" id="KW-0999">Mitochondrion inner membrane</keyword>
<comment type="subcellular location">
    <subcellularLocation>
        <location evidence="1">Mitochondrion inner membrane</location>
        <topology evidence="1">Peripheral membrane protein</topology>
        <orientation evidence="1">Intermembrane side</orientation>
    </subcellularLocation>
    <subcellularLocation>
        <location evidence="10">Mitochondrion outer membrane</location>
        <topology evidence="10">Peripheral membrane protein</topology>
        <orientation evidence="10">Intermembrane side</orientation>
    </subcellularLocation>
</comment>
<evidence type="ECO:0000256" key="13">
    <source>
        <dbReference type="SAM" id="MobiDB-lite"/>
    </source>
</evidence>
<keyword evidence="8" id="KW-0472">Membrane</keyword>
<dbReference type="GO" id="GO:0035965">
    <property type="term" value="P:cardiolipin acyl-chain remodeling"/>
    <property type="evidence" value="ECO:0007669"/>
    <property type="project" value="TreeGrafter"/>
</dbReference>
<keyword evidence="3" id="KW-0808">Transferase</keyword>
<keyword evidence="16" id="KW-1185">Reference proteome</keyword>
<reference evidence="15 16" key="1">
    <citation type="journal article" date="2018" name="Mycol. Prog.">
        <title>Coniella lustricola, a new species from submerged detritus.</title>
        <authorList>
            <person name="Raudabaugh D.B."/>
            <person name="Iturriaga T."/>
            <person name="Carver A."/>
            <person name="Mondo S."/>
            <person name="Pangilinan J."/>
            <person name="Lipzen A."/>
            <person name="He G."/>
            <person name="Amirebrahimi M."/>
            <person name="Grigoriev I.V."/>
            <person name="Miller A.N."/>
        </authorList>
    </citation>
    <scope>NUCLEOTIDE SEQUENCE [LARGE SCALE GENOMIC DNA]</scope>
    <source>
        <strain evidence="15 16">B22-T-1</strain>
    </source>
</reference>
<evidence type="ECO:0000313" key="16">
    <source>
        <dbReference type="Proteomes" id="UP000241462"/>
    </source>
</evidence>
<organism evidence="15 16">
    <name type="scientific">Coniella lustricola</name>
    <dbReference type="NCBI Taxonomy" id="2025994"/>
    <lineage>
        <taxon>Eukaryota</taxon>
        <taxon>Fungi</taxon>
        <taxon>Dikarya</taxon>
        <taxon>Ascomycota</taxon>
        <taxon>Pezizomycotina</taxon>
        <taxon>Sordariomycetes</taxon>
        <taxon>Sordariomycetidae</taxon>
        <taxon>Diaporthales</taxon>
        <taxon>Schizoparmaceae</taxon>
        <taxon>Coniella</taxon>
    </lineage>
</organism>
<keyword evidence="7" id="KW-0496">Mitochondrion</keyword>
<dbReference type="GO" id="GO:0007007">
    <property type="term" value="P:inner mitochondrial membrane organization"/>
    <property type="evidence" value="ECO:0007669"/>
    <property type="project" value="TreeGrafter"/>
</dbReference>
<dbReference type="InterPro" id="IPR000872">
    <property type="entry name" value="Tafazzin"/>
</dbReference>
<evidence type="ECO:0000256" key="3">
    <source>
        <dbReference type="ARBA" id="ARBA00022679"/>
    </source>
</evidence>
<dbReference type="SMART" id="SM00563">
    <property type="entry name" value="PlsC"/>
    <property type="match status" value="1"/>
</dbReference>
<evidence type="ECO:0000256" key="5">
    <source>
        <dbReference type="ARBA" id="ARBA00022792"/>
    </source>
</evidence>
<comment type="catalytic activity">
    <reaction evidence="11">
        <text>1'-[1,2-diacyl-sn-glycero-3-phospho],3'-[1-acyl-sn-glycero-3-phospho]-glycerol + a 1,2-diacyl-sn-glycero-3-phosphocholine = a cardiolipin + a 1-acyl-sn-glycero-3-phosphocholine</text>
        <dbReference type="Rhea" id="RHEA:33731"/>
        <dbReference type="ChEBI" id="CHEBI:57643"/>
        <dbReference type="ChEBI" id="CHEBI:58168"/>
        <dbReference type="ChEBI" id="CHEBI:62237"/>
        <dbReference type="ChEBI" id="CHEBI:64743"/>
    </reaction>
    <physiologicalReaction direction="left-to-right" evidence="11">
        <dbReference type="Rhea" id="RHEA:33732"/>
    </physiologicalReaction>
    <physiologicalReaction direction="right-to-left" evidence="11">
        <dbReference type="Rhea" id="RHEA:33733"/>
    </physiologicalReaction>
</comment>
<dbReference type="InParanoid" id="A0A2T3ABB2"/>
<accession>A0A2T3ABB2</accession>
<dbReference type="PANTHER" id="PTHR12497:SF0">
    <property type="entry name" value="TAFAZZIN"/>
    <property type="match status" value="1"/>
</dbReference>
<evidence type="ECO:0000259" key="14">
    <source>
        <dbReference type="SMART" id="SM00563"/>
    </source>
</evidence>
<feature type="compositionally biased region" description="Polar residues" evidence="13">
    <location>
        <begin position="451"/>
        <end position="465"/>
    </location>
</feature>
<evidence type="ECO:0000256" key="9">
    <source>
        <dbReference type="ARBA" id="ARBA00023315"/>
    </source>
</evidence>
<dbReference type="InterPro" id="IPR002123">
    <property type="entry name" value="Plipid/glycerol_acylTrfase"/>
</dbReference>
<dbReference type="FunCoup" id="A0A2T3ABB2">
    <property type="interactions" value="104"/>
</dbReference>
<dbReference type="SUPFAM" id="SSF69593">
    <property type="entry name" value="Glycerol-3-phosphate (1)-acyltransferase"/>
    <property type="match status" value="1"/>
</dbReference>
<proteinExistence type="inferred from homology"/>
<feature type="compositionally biased region" description="Basic and acidic residues" evidence="13">
    <location>
        <begin position="432"/>
        <end position="450"/>
    </location>
</feature>
<evidence type="ECO:0000256" key="12">
    <source>
        <dbReference type="RuleBase" id="RU365062"/>
    </source>
</evidence>
<evidence type="ECO:0000256" key="11">
    <source>
        <dbReference type="ARBA" id="ARBA00047906"/>
    </source>
</evidence>
<keyword evidence="4" id="KW-1000">Mitochondrion outer membrane</keyword>
<feature type="region of interest" description="Disordered" evidence="13">
    <location>
        <begin position="428"/>
        <end position="465"/>
    </location>
</feature>
<keyword evidence="6" id="KW-0443">Lipid metabolism</keyword>
<evidence type="ECO:0000256" key="4">
    <source>
        <dbReference type="ARBA" id="ARBA00022787"/>
    </source>
</evidence>
<dbReference type="GO" id="GO:0005741">
    <property type="term" value="C:mitochondrial outer membrane"/>
    <property type="evidence" value="ECO:0007669"/>
    <property type="project" value="UniProtKB-SubCell"/>
</dbReference>
<name>A0A2T3ABB2_9PEZI</name>
<dbReference type="Pfam" id="PF01553">
    <property type="entry name" value="Acyltransferase"/>
    <property type="match status" value="1"/>
</dbReference>
<dbReference type="GO" id="GO:0005743">
    <property type="term" value="C:mitochondrial inner membrane"/>
    <property type="evidence" value="ECO:0007669"/>
    <property type="project" value="UniProtKB-SubCell"/>
</dbReference>
<evidence type="ECO:0000256" key="7">
    <source>
        <dbReference type="ARBA" id="ARBA00023128"/>
    </source>
</evidence>
<dbReference type="Proteomes" id="UP000241462">
    <property type="component" value="Unassembled WGS sequence"/>
</dbReference>
<dbReference type="AlphaFoldDB" id="A0A2T3ABB2"/>
<keyword evidence="9" id="KW-0012">Acyltransferase</keyword>
<comment type="similarity">
    <text evidence="2 12">Belongs to the taffazin family.</text>
</comment>
<dbReference type="GO" id="GO:0047184">
    <property type="term" value="F:1-acylglycerophosphocholine O-acyltransferase activity"/>
    <property type="evidence" value="ECO:0007669"/>
    <property type="project" value="TreeGrafter"/>
</dbReference>
<dbReference type="OrthoDB" id="193467at2759"/>
<dbReference type="PRINTS" id="PR00979">
    <property type="entry name" value="TAFAZZIN"/>
</dbReference>
<evidence type="ECO:0000256" key="10">
    <source>
        <dbReference type="ARBA" id="ARBA00024323"/>
    </source>
</evidence>